<evidence type="ECO:0000256" key="3">
    <source>
        <dbReference type="ARBA" id="ARBA00022692"/>
    </source>
</evidence>
<dbReference type="OrthoDB" id="679789at2"/>
<evidence type="ECO:0000256" key="4">
    <source>
        <dbReference type="ARBA" id="ARBA00022989"/>
    </source>
</evidence>
<dbReference type="STRING" id="688867.SAMN05660236_5108"/>
<accession>A0A1T5MDJ5</accession>
<dbReference type="RefSeq" id="WP_079689606.1">
    <property type="nucleotide sequence ID" value="NZ_FUZU01000004.1"/>
</dbReference>
<comment type="similarity">
    <text evidence="2 6">Belongs to the cytochrome c oxidase subunit 3 family.</text>
</comment>
<evidence type="ECO:0000256" key="5">
    <source>
        <dbReference type="ARBA" id="ARBA00023136"/>
    </source>
</evidence>
<evidence type="ECO:0000256" key="1">
    <source>
        <dbReference type="ARBA" id="ARBA00004141"/>
    </source>
</evidence>
<evidence type="ECO:0000259" key="8">
    <source>
        <dbReference type="PROSITE" id="PS50253"/>
    </source>
</evidence>
<comment type="subcellular location">
    <subcellularLocation>
        <location evidence="6">Cell membrane</location>
        <topology evidence="6">Multi-pass membrane protein</topology>
    </subcellularLocation>
    <subcellularLocation>
        <location evidence="1">Membrane</location>
        <topology evidence="1">Multi-pass membrane protein</topology>
    </subcellularLocation>
</comment>
<dbReference type="Gene3D" id="1.20.120.80">
    <property type="entry name" value="Cytochrome c oxidase, subunit III, four-helix bundle"/>
    <property type="match status" value="1"/>
</dbReference>
<keyword evidence="3 6" id="KW-0812">Transmembrane</keyword>
<feature type="transmembrane region" description="Helical" evidence="7">
    <location>
        <begin position="91"/>
        <end position="110"/>
    </location>
</feature>
<dbReference type="InterPro" id="IPR024791">
    <property type="entry name" value="Cyt_c/ubiquinol_Oxase_su3"/>
</dbReference>
<sequence length="194" mass="21761">MVPEIKIVEEAKSPLAMNPKKFGLWLFIATVIMLFGAWTSAYIVKRGDMGWSEIIVPDLFWINTGIILASSATMVWAVRAARKDNLEALKIALSITTILGIAFVIGQFMAFDQMVALKEHFTGGPVSHSFVYVLSGAHAVHLVSGVIFLIIVLVAAFRLKVHSKNMNQIEMCATYWHFLDVLWLYLFVFLLLNK</sequence>
<evidence type="ECO:0000256" key="7">
    <source>
        <dbReference type="SAM" id="Phobius"/>
    </source>
</evidence>
<dbReference type="AlphaFoldDB" id="A0A1T5MDJ5"/>
<dbReference type="GO" id="GO:0004129">
    <property type="term" value="F:cytochrome-c oxidase activity"/>
    <property type="evidence" value="ECO:0007669"/>
    <property type="project" value="InterPro"/>
</dbReference>
<feature type="transmembrane region" description="Helical" evidence="7">
    <location>
        <begin position="130"/>
        <end position="157"/>
    </location>
</feature>
<dbReference type="PANTHER" id="PTHR11403:SF10">
    <property type="entry name" value="CYTOCHROME C OXIDASE"/>
    <property type="match status" value="1"/>
</dbReference>
<dbReference type="PROSITE" id="PS50253">
    <property type="entry name" value="COX3"/>
    <property type="match status" value="1"/>
</dbReference>
<dbReference type="GO" id="GO:0005886">
    <property type="term" value="C:plasma membrane"/>
    <property type="evidence" value="ECO:0007669"/>
    <property type="project" value="UniProtKB-SubCell"/>
</dbReference>
<name>A0A1T5MDJ5_9BACT</name>
<keyword evidence="4 7" id="KW-1133">Transmembrane helix</keyword>
<organism evidence="9 10">
    <name type="scientific">Ohtaekwangia koreensis</name>
    <dbReference type="NCBI Taxonomy" id="688867"/>
    <lineage>
        <taxon>Bacteria</taxon>
        <taxon>Pseudomonadati</taxon>
        <taxon>Bacteroidota</taxon>
        <taxon>Cytophagia</taxon>
        <taxon>Cytophagales</taxon>
        <taxon>Fulvivirgaceae</taxon>
        <taxon>Ohtaekwangia</taxon>
    </lineage>
</organism>
<evidence type="ECO:0000256" key="6">
    <source>
        <dbReference type="RuleBase" id="RU003376"/>
    </source>
</evidence>
<keyword evidence="10" id="KW-1185">Reference proteome</keyword>
<proteinExistence type="inferred from homology"/>
<feature type="transmembrane region" description="Helical" evidence="7">
    <location>
        <begin position="22"/>
        <end position="44"/>
    </location>
</feature>
<dbReference type="SUPFAM" id="SSF81452">
    <property type="entry name" value="Cytochrome c oxidase subunit III-like"/>
    <property type="match status" value="1"/>
</dbReference>
<dbReference type="EMBL" id="FUZU01000004">
    <property type="protein sequence ID" value="SKC86290.1"/>
    <property type="molecule type" value="Genomic_DNA"/>
</dbReference>
<feature type="domain" description="Heme-copper oxidase subunit III family profile" evidence="8">
    <location>
        <begin position="1"/>
        <end position="194"/>
    </location>
</feature>
<dbReference type="PANTHER" id="PTHR11403">
    <property type="entry name" value="CYTOCHROME C OXIDASE SUBUNIT III"/>
    <property type="match status" value="1"/>
</dbReference>
<evidence type="ECO:0000256" key="2">
    <source>
        <dbReference type="ARBA" id="ARBA00010581"/>
    </source>
</evidence>
<dbReference type="GO" id="GO:0019646">
    <property type="term" value="P:aerobic electron transport chain"/>
    <property type="evidence" value="ECO:0007669"/>
    <property type="project" value="InterPro"/>
</dbReference>
<dbReference type="InterPro" id="IPR013833">
    <property type="entry name" value="Cyt_c_oxidase_su3_a-hlx"/>
</dbReference>
<dbReference type="Pfam" id="PF00510">
    <property type="entry name" value="COX3"/>
    <property type="match status" value="1"/>
</dbReference>
<evidence type="ECO:0000313" key="10">
    <source>
        <dbReference type="Proteomes" id="UP000190961"/>
    </source>
</evidence>
<dbReference type="InterPro" id="IPR000298">
    <property type="entry name" value="Cyt_c_oxidase-like_su3"/>
</dbReference>
<dbReference type="InterPro" id="IPR035973">
    <property type="entry name" value="Cyt_c_oxidase_su3-like_sf"/>
</dbReference>
<reference evidence="9 10" key="1">
    <citation type="submission" date="2017-02" db="EMBL/GenBank/DDBJ databases">
        <authorList>
            <person name="Peterson S.W."/>
        </authorList>
    </citation>
    <scope>NUCLEOTIDE SEQUENCE [LARGE SCALE GENOMIC DNA]</scope>
    <source>
        <strain evidence="9 10">DSM 25262</strain>
    </source>
</reference>
<dbReference type="Proteomes" id="UP000190961">
    <property type="component" value="Unassembled WGS sequence"/>
</dbReference>
<feature type="transmembrane region" description="Helical" evidence="7">
    <location>
        <begin position="59"/>
        <end position="79"/>
    </location>
</feature>
<evidence type="ECO:0000313" key="9">
    <source>
        <dbReference type="EMBL" id="SKC86290.1"/>
    </source>
</evidence>
<feature type="transmembrane region" description="Helical" evidence="7">
    <location>
        <begin position="169"/>
        <end position="192"/>
    </location>
</feature>
<protein>
    <submittedName>
        <fullName evidence="9">Cytochrome c oxidase subunit 3</fullName>
    </submittedName>
</protein>
<gene>
    <name evidence="9" type="ORF">SAMN05660236_5108</name>
</gene>
<keyword evidence="5 7" id="KW-0472">Membrane</keyword>